<dbReference type="Gene3D" id="3.20.110.10">
    <property type="entry name" value="Glycoside hydrolase 38, N terminal domain"/>
    <property type="match status" value="1"/>
</dbReference>
<comment type="caution">
    <text evidence="1">The sequence shown here is derived from an EMBL/GenBank/DDBJ whole genome shotgun (WGS) entry which is preliminary data.</text>
</comment>
<evidence type="ECO:0000313" key="1">
    <source>
        <dbReference type="EMBL" id="KKK98071.1"/>
    </source>
</evidence>
<protein>
    <recommendedName>
        <fullName evidence="2">Glycoside hydrolase family 38 N-terminal domain-containing protein</fullName>
    </recommendedName>
</protein>
<dbReference type="EMBL" id="LAZR01045775">
    <property type="protein sequence ID" value="KKK98071.1"/>
    <property type="molecule type" value="Genomic_DNA"/>
</dbReference>
<dbReference type="InterPro" id="IPR027291">
    <property type="entry name" value="Glyco_hydro_38_N_sf"/>
</dbReference>
<dbReference type="SUPFAM" id="SSF74650">
    <property type="entry name" value="Galactose mutarotase-like"/>
    <property type="match status" value="1"/>
</dbReference>
<dbReference type="AlphaFoldDB" id="A0A0F9CN59"/>
<evidence type="ECO:0008006" key="2">
    <source>
        <dbReference type="Google" id="ProtNLM"/>
    </source>
</evidence>
<dbReference type="SUPFAM" id="SSF88713">
    <property type="entry name" value="Glycoside hydrolase/deacetylase"/>
    <property type="match status" value="1"/>
</dbReference>
<feature type="non-terminal residue" evidence="1">
    <location>
        <position position="1"/>
    </location>
</feature>
<reference evidence="1" key="1">
    <citation type="journal article" date="2015" name="Nature">
        <title>Complex archaea that bridge the gap between prokaryotes and eukaryotes.</title>
        <authorList>
            <person name="Spang A."/>
            <person name="Saw J.H."/>
            <person name="Jorgensen S.L."/>
            <person name="Zaremba-Niedzwiedzka K."/>
            <person name="Martijn J."/>
            <person name="Lind A.E."/>
            <person name="van Eijk R."/>
            <person name="Schleper C."/>
            <person name="Guy L."/>
            <person name="Ettema T.J."/>
        </authorList>
    </citation>
    <scope>NUCLEOTIDE SEQUENCE</scope>
</reference>
<gene>
    <name evidence="1" type="ORF">LCGC14_2646420</name>
</gene>
<accession>A0A0F9CN59</accession>
<dbReference type="GO" id="GO:0005975">
    <property type="term" value="P:carbohydrate metabolic process"/>
    <property type="evidence" value="ECO:0007669"/>
    <property type="project" value="InterPro"/>
</dbReference>
<dbReference type="InterPro" id="IPR011013">
    <property type="entry name" value="Gal_mutarotase_sf_dom"/>
</dbReference>
<dbReference type="GO" id="GO:0030246">
    <property type="term" value="F:carbohydrate binding"/>
    <property type="evidence" value="ECO:0007669"/>
    <property type="project" value="InterPro"/>
</dbReference>
<sequence>FKWHPEGMWAVEEFLRTASDDEQSRFIEACRKGQIHIDALYAQAMTGMYTEEELFELVGAAKRFEKKYGIPVISAMQSDVPGYTWGLATALAHNDIPYLSVGPNWFAIGDGSDYFKGENIVGRSHRGGLVFDWADRPFWWVDPSGKNKVLFWMPGWGYSGFHLDRSAVSEDKVFSYLGHLQEKGYPYDMVMWRYGIGADNGPPSDKISDIVKAWNERYASPRLILTNNSTVLKTFAERYGDQLPEVRGDFTPYWEDGSASTSKATGVNRRACERIVQVQILWSMLNPQLKLHQRFDVAWHKMVMYDEHTWGAATSIIAPDDPFAVQQDRYKQAYAFDGSTLTDALLDDVTETVRQTDSQTIDIYNTAAWTRSGLVLLDKEQSAAGNLVKNDQDQVIPSQRLASGQLAFIARNVPALGARRFTIHAGDGRHAGSAEATGLKLTNGLLTMEIE</sequence>
<dbReference type="InterPro" id="IPR011330">
    <property type="entry name" value="Glyco_hydro/deAcase_b/a-brl"/>
</dbReference>
<proteinExistence type="predicted"/>
<feature type="non-terminal residue" evidence="1">
    <location>
        <position position="451"/>
    </location>
</feature>
<name>A0A0F9CN59_9ZZZZ</name>
<organism evidence="1">
    <name type="scientific">marine sediment metagenome</name>
    <dbReference type="NCBI Taxonomy" id="412755"/>
    <lineage>
        <taxon>unclassified sequences</taxon>
        <taxon>metagenomes</taxon>
        <taxon>ecological metagenomes</taxon>
    </lineage>
</organism>
<dbReference type="GO" id="GO:0003824">
    <property type="term" value="F:catalytic activity"/>
    <property type="evidence" value="ECO:0007669"/>
    <property type="project" value="InterPro"/>
</dbReference>
<dbReference type="CDD" id="cd10791">
    <property type="entry name" value="GH38N_AMII_like_1"/>
    <property type="match status" value="1"/>
</dbReference>